<evidence type="ECO:0000256" key="6">
    <source>
        <dbReference type="SAM" id="MobiDB-lite"/>
    </source>
</evidence>
<evidence type="ECO:0000256" key="2">
    <source>
        <dbReference type="ARBA" id="ARBA00022729"/>
    </source>
</evidence>
<dbReference type="CDD" id="cd02972">
    <property type="entry name" value="DsbA_family"/>
    <property type="match status" value="1"/>
</dbReference>
<keyword evidence="9" id="KW-1185">Reference proteome</keyword>
<gene>
    <name evidence="8" type="ORF">FCL40_08020</name>
</gene>
<protein>
    <submittedName>
        <fullName evidence="8">Disulfide bond formation protein DsbA</fullName>
    </submittedName>
</protein>
<keyword evidence="3" id="KW-0560">Oxidoreductase</keyword>
<sequence length="273" mass="30741">MLPWAHASETPKPERSALVEQVTQEVLQQLRESGQLRDEVDRGIKDYVEEQRQARVRAQEQREKLAQEQAKSVRPPTPGRDHFYGNPDAPITLIEYSDFECPYCKRFHPTARELVDQSQGQINWVYRHCPLRFHNPGAQKQAEASECAFEQGGDPAFWRFADALYERTQSGGKGFPLDQLRPLAEEQGLDGQAFQSCLENGRYAGRVNEDLLEVSKIGITGTPGNILFHNASGEVSLISGARALIELQQQAQQLKTRAVSIETERSAQAKPQN</sequence>
<dbReference type="InterPro" id="IPR012336">
    <property type="entry name" value="Thioredoxin-like_fold"/>
</dbReference>
<organism evidence="8 9">
    <name type="scientific">Ferrimonas sediminicola</name>
    <dbReference type="NCBI Taxonomy" id="2569538"/>
    <lineage>
        <taxon>Bacteria</taxon>
        <taxon>Pseudomonadati</taxon>
        <taxon>Pseudomonadota</taxon>
        <taxon>Gammaproteobacteria</taxon>
        <taxon>Alteromonadales</taxon>
        <taxon>Ferrimonadaceae</taxon>
        <taxon>Ferrimonas</taxon>
    </lineage>
</organism>
<evidence type="ECO:0000256" key="5">
    <source>
        <dbReference type="ARBA" id="ARBA00023284"/>
    </source>
</evidence>
<feature type="compositionally biased region" description="Basic and acidic residues" evidence="6">
    <location>
        <begin position="53"/>
        <end position="66"/>
    </location>
</feature>
<dbReference type="OrthoDB" id="9780340at2"/>
<evidence type="ECO:0000256" key="3">
    <source>
        <dbReference type="ARBA" id="ARBA00023002"/>
    </source>
</evidence>
<accession>A0A4U1BEC5</accession>
<reference evidence="8 9" key="1">
    <citation type="submission" date="2019-04" db="EMBL/GenBank/DDBJ databases">
        <authorList>
            <person name="Hwang J.C."/>
        </authorList>
    </citation>
    <scope>NUCLEOTIDE SEQUENCE [LARGE SCALE GENOMIC DNA]</scope>
    <source>
        <strain evidence="8 9">IMCC35001</strain>
    </source>
</reference>
<dbReference type="PANTHER" id="PTHR13887">
    <property type="entry name" value="GLUTATHIONE S-TRANSFERASE KAPPA"/>
    <property type="match status" value="1"/>
</dbReference>
<name>A0A4U1BEC5_9GAMM</name>
<evidence type="ECO:0000313" key="9">
    <source>
        <dbReference type="Proteomes" id="UP000305674"/>
    </source>
</evidence>
<evidence type="ECO:0000256" key="1">
    <source>
        <dbReference type="ARBA" id="ARBA00005791"/>
    </source>
</evidence>
<comment type="similarity">
    <text evidence="1">Belongs to the thioredoxin family. DsbA subfamily.</text>
</comment>
<keyword evidence="5" id="KW-0676">Redox-active center</keyword>
<dbReference type="InterPro" id="IPR036249">
    <property type="entry name" value="Thioredoxin-like_sf"/>
</dbReference>
<dbReference type="EMBL" id="SWCI01000004">
    <property type="protein sequence ID" value="TKB49503.1"/>
    <property type="molecule type" value="Genomic_DNA"/>
</dbReference>
<evidence type="ECO:0000313" key="8">
    <source>
        <dbReference type="EMBL" id="TKB49503.1"/>
    </source>
</evidence>
<dbReference type="Pfam" id="PF13462">
    <property type="entry name" value="Thioredoxin_4"/>
    <property type="match status" value="1"/>
</dbReference>
<feature type="domain" description="Thioredoxin-like fold" evidence="7">
    <location>
        <begin position="80"/>
        <end position="226"/>
    </location>
</feature>
<dbReference type="Gene3D" id="3.40.30.10">
    <property type="entry name" value="Glutaredoxin"/>
    <property type="match status" value="1"/>
</dbReference>
<feature type="region of interest" description="Disordered" evidence="6">
    <location>
        <begin position="53"/>
        <end position="86"/>
    </location>
</feature>
<dbReference type="PANTHER" id="PTHR13887:SF14">
    <property type="entry name" value="DISULFIDE BOND FORMATION PROTEIN D"/>
    <property type="match status" value="1"/>
</dbReference>
<dbReference type="AlphaFoldDB" id="A0A4U1BEC5"/>
<proteinExistence type="inferred from homology"/>
<keyword evidence="2" id="KW-0732">Signal</keyword>
<keyword evidence="4" id="KW-1015">Disulfide bond</keyword>
<comment type="caution">
    <text evidence="8">The sequence shown here is derived from an EMBL/GenBank/DDBJ whole genome shotgun (WGS) entry which is preliminary data.</text>
</comment>
<evidence type="ECO:0000259" key="7">
    <source>
        <dbReference type="Pfam" id="PF13462"/>
    </source>
</evidence>
<dbReference type="SUPFAM" id="SSF52833">
    <property type="entry name" value="Thioredoxin-like"/>
    <property type="match status" value="1"/>
</dbReference>
<evidence type="ECO:0000256" key="4">
    <source>
        <dbReference type="ARBA" id="ARBA00023157"/>
    </source>
</evidence>
<dbReference type="GO" id="GO:0016491">
    <property type="term" value="F:oxidoreductase activity"/>
    <property type="evidence" value="ECO:0007669"/>
    <property type="project" value="UniProtKB-KW"/>
</dbReference>
<dbReference type="Proteomes" id="UP000305674">
    <property type="component" value="Unassembled WGS sequence"/>
</dbReference>